<dbReference type="GO" id="GO:0005737">
    <property type="term" value="C:cytoplasm"/>
    <property type="evidence" value="ECO:0007669"/>
    <property type="project" value="TreeGrafter"/>
</dbReference>
<evidence type="ECO:0000313" key="3">
    <source>
        <dbReference type="EMBL" id="KGE89864.1"/>
    </source>
</evidence>
<dbReference type="OrthoDB" id="5678283at2"/>
<feature type="domain" description="GH3 middle" evidence="1">
    <location>
        <begin position="301"/>
        <end position="363"/>
    </location>
</feature>
<dbReference type="Pfam" id="PF03321">
    <property type="entry name" value="GH3"/>
    <property type="match status" value="1"/>
</dbReference>
<dbReference type="InterPro" id="IPR055378">
    <property type="entry name" value="GH3_C"/>
</dbReference>
<dbReference type="PANTHER" id="PTHR31901">
    <property type="entry name" value="GH3 DOMAIN-CONTAINING PROTEIN"/>
    <property type="match status" value="1"/>
</dbReference>
<evidence type="ECO:0000259" key="2">
    <source>
        <dbReference type="Pfam" id="PF23572"/>
    </source>
</evidence>
<protein>
    <submittedName>
        <fullName evidence="3">GH3 auxin-responsive promoter</fullName>
    </submittedName>
</protein>
<sequence>MAILGSIVKSAITLKHNLSTDKEDPVKQQQEQLLKLLQTANTTAFGIYYGFSALSKADDPIAAYQQMVPIFDYDQMNKAWWAQQQQLPDITWPGKPEYFALSSGTTGKASKRIPVTEAMLDSIRSVGIAQAEHLAQFDLPPELFEKEILMLSSSAQLRQHPNGHMEGEISGINTNNIPAWFSGFYRPGLDIAQLDNWDERVRAIAEAAPDWDIGALAGIPSWIQLMLQEIIDYHKLDNIHDIWPSLSLYATGGVAFGPYRKSLEKLLARPLVYLDTYLASEGFFAYNARPGTMNMRLAAGHGIFYEFIPFDERGFDETGNLLDSPEVLTLEKVEEGVDYALLVSTPAGAYRYMIGDTIKFTDLDQLEIKISGRTKYFLNVVGSQLSEEKMNAAIQELSEDFGMPVNEFAVAAMKNEDGNFIHQWVIATPGDVDEAKAAERLDEALKTRNKNYAVARSKGLKSVELTALAESTIYDWLEQRKKKGGQMKMPRVLKAEQMQDLLDFLFSQNGLHC</sequence>
<dbReference type="PANTHER" id="PTHR31901:SF9">
    <property type="entry name" value="GH3 DOMAIN-CONTAINING PROTEIN"/>
    <property type="match status" value="1"/>
</dbReference>
<keyword evidence="4" id="KW-1185">Reference proteome</keyword>
<dbReference type="RefSeq" id="WP_044215662.1">
    <property type="nucleotide sequence ID" value="NZ_JBKAGJ010000014.1"/>
</dbReference>
<evidence type="ECO:0000313" key="4">
    <source>
        <dbReference type="Proteomes" id="UP000029736"/>
    </source>
</evidence>
<comment type="caution">
    <text evidence="3">The sequence shown here is derived from an EMBL/GenBank/DDBJ whole genome shotgun (WGS) entry which is preliminary data.</text>
</comment>
<accession>A0A098SBL0</accession>
<dbReference type="EMBL" id="JPOS01000002">
    <property type="protein sequence ID" value="KGE89864.1"/>
    <property type="molecule type" value="Genomic_DNA"/>
</dbReference>
<dbReference type="Pfam" id="PF23572">
    <property type="entry name" value="GH3_C"/>
    <property type="match status" value="1"/>
</dbReference>
<name>A0A098SBL0_9BACT</name>
<dbReference type="Proteomes" id="UP000029736">
    <property type="component" value="Unassembled WGS sequence"/>
</dbReference>
<reference evidence="3 4" key="1">
    <citation type="journal article" date="2014" name="Int. J. Syst. Evol. Microbiol.">
        <title>Phaeodactylibacter xiamenensis gen. nov., sp. nov., a member of the family Saprospiraceae isolated from the marine alga Phaeodactylum tricornutum.</title>
        <authorList>
            <person name="Chen Z.Jr."/>
            <person name="Lei X."/>
            <person name="Lai Q."/>
            <person name="Li Y."/>
            <person name="Zhang B."/>
            <person name="Zhang J."/>
            <person name="Zhang H."/>
            <person name="Yang L."/>
            <person name="Zheng W."/>
            <person name="Tian Y."/>
            <person name="Yu Z."/>
            <person name="Xu H.Jr."/>
            <person name="Zheng T."/>
        </authorList>
    </citation>
    <scope>NUCLEOTIDE SEQUENCE [LARGE SCALE GENOMIC DNA]</scope>
    <source>
        <strain evidence="3 4">KD52</strain>
    </source>
</reference>
<dbReference type="STRING" id="1524460.IX84_00720"/>
<dbReference type="InterPro" id="IPR055377">
    <property type="entry name" value="GH3_M"/>
</dbReference>
<organism evidence="3 4">
    <name type="scientific">Phaeodactylibacter xiamenensis</name>
    <dbReference type="NCBI Taxonomy" id="1524460"/>
    <lineage>
        <taxon>Bacteria</taxon>
        <taxon>Pseudomonadati</taxon>
        <taxon>Bacteroidota</taxon>
        <taxon>Saprospiria</taxon>
        <taxon>Saprospirales</taxon>
        <taxon>Haliscomenobacteraceae</taxon>
        <taxon>Phaeodactylibacter</taxon>
    </lineage>
</organism>
<proteinExistence type="predicted"/>
<dbReference type="AlphaFoldDB" id="A0A098SBL0"/>
<dbReference type="Pfam" id="PF23571">
    <property type="entry name" value="GH3_M"/>
    <property type="match status" value="1"/>
</dbReference>
<gene>
    <name evidence="3" type="ORF">IX84_00720</name>
</gene>
<dbReference type="InterPro" id="IPR004993">
    <property type="entry name" value="GH3"/>
</dbReference>
<feature type="domain" description="GH3 C-terminal" evidence="2">
    <location>
        <begin position="390"/>
        <end position="496"/>
    </location>
</feature>
<evidence type="ECO:0000259" key="1">
    <source>
        <dbReference type="Pfam" id="PF23571"/>
    </source>
</evidence>
<dbReference type="GO" id="GO:0016881">
    <property type="term" value="F:acid-amino acid ligase activity"/>
    <property type="evidence" value="ECO:0007669"/>
    <property type="project" value="TreeGrafter"/>
</dbReference>